<reference evidence="2" key="1">
    <citation type="submission" date="2017-02" db="EMBL/GenBank/DDBJ databases">
        <authorList>
            <person name="Varghese N."/>
            <person name="Submissions S."/>
        </authorList>
    </citation>
    <scope>NUCLEOTIDE SEQUENCE [LARGE SCALE GENOMIC DNA]</scope>
    <source>
        <strain evidence="2">DSM 24967</strain>
    </source>
</reference>
<name>A0A1T5A3V0_9BACT</name>
<dbReference type="Proteomes" id="UP000190852">
    <property type="component" value="Unassembled WGS sequence"/>
</dbReference>
<dbReference type="AlphaFoldDB" id="A0A1T5A3V0"/>
<protein>
    <submittedName>
        <fullName evidence="1">Uncharacterized protein</fullName>
    </submittedName>
</protein>
<proteinExistence type="predicted"/>
<gene>
    <name evidence="1" type="ORF">SAMN05660349_00394</name>
</gene>
<dbReference type="EMBL" id="FUYQ01000002">
    <property type="protein sequence ID" value="SKB29654.1"/>
    <property type="molecule type" value="Genomic_DNA"/>
</dbReference>
<dbReference type="RefSeq" id="WP_079682133.1">
    <property type="nucleotide sequence ID" value="NZ_FUYQ01000002.1"/>
</dbReference>
<evidence type="ECO:0000313" key="1">
    <source>
        <dbReference type="EMBL" id="SKB29654.1"/>
    </source>
</evidence>
<organism evidence="1 2">
    <name type="scientific">Parabacteroides chartae</name>
    <dbReference type="NCBI Taxonomy" id="1037355"/>
    <lineage>
        <taxon>Bacteria</taxon>
        <taxon>Pseudomonadati</taxon>
        <taxon>Bacteroidota</taxon>
        <taxon>Bacteroidia</taxon>
        <taxon>Bacteroidales</taxon>
        <taxon>Tannerellaceae</taxon>
        <taxon>Parabacteroides</taxon>
    </lineage>
</organism>
<keyword evidence="2" id="KW-1185">Reference proteome</keyword>
<sequence length="165" mass="19206">MVNKINVNREYELYEDMRLWLHTYLQDKYNTYEIITIDAHAERLDRVLVKQGVFNEIATGVDIQIDILGIAKKDNLVKLFFIEAKKTNLTLRDLGQLWAYCKLIDPEEAFLITSTELGSLNKLLNIFKREDLLDYGKGKIVKKMKIAIWNLSTNSPNMLTIIPKL</sequence>
<evidence type="ECO:0000313" key="2">
    <source>
        <dbReference type="Proteomes" id="UP000190852"/>
    </source>
</evidence>
<accession>A0A1T5A3V0</accession>